<accession>A0A512JJ65</accession>
<feature type="region of interest" description="Disordered" evidence="2">
    <location>
        <begin position="202"/>
        <end position="223"/>
    </location>
</feature>
<dbReference type="PANTHER" id="PTHR43777">
    <property type="entry name" value="MOLYBDENUM COFACTOR CYTIDYLYLTRANSFERASE"/>
    <property type="match status" value="1"/>
</dbReference>
<evidence type="ECO:0000256" key="2">
    <source>
        <dbReference type="SAM" id="MobiDB-lite"/>
    </source>
</evidence>
<sequence length="223" mass="22747">MPSACATASMPEPRIGAVILAAGRGTRFGPEPKLLALLDGEPLVRHVARAALASPAQPVIVVVGAHAVAIGAALDGLDLHLVDNPDHAAGLSTSLRVGLAAMPAGTDAAVVLLGDMPRISAGHIDALVEAYREADVRPSAVVPVSGGRRGNPVLLDLAQLSDALAALTGDRGAGPLLTERADVLEIAMDSGVAFDVDTPEALASAPHSSRFERRAASRHRSEQ</sequence>
<evidence type="ECO:0000313" key="4">
    <source>
        <dbReference type="EMBL" id="GEP09999.1"/>
    </source>
</evidence>
<dbReference type="PANTHER" id="PTHR43777:SF1">
    <property type="entry name" value="MOLYBDENUM COFACTOR CYTIDYLYLTRANSFERASE"/>
    <property type="match status" value="1"/>
</dbReference>
<dbReference type="SUPFAM" id="SSF53448">
    <property type="entry name" value="Nucleotide-diphospho-sugar transferases"/>
    <property type="match status" value="1"/>
</dbReference>
<feature type="compositionally biased region" description="Basic and acidic residues" evidence="2">
    <location>
        <begin position="209"/>
        <end position="223"/>
    </location>
</feature>
<reference evidence="4 5" key="1">
    <citation type="submission" date="2019-07" db="EMBL/GenBank/DDBJ databases">
        <title>Whole genome shotgun sequence of Methylobacterium gnaphalii NBRC 107716.</title>
        <authorList>
            <person name="Hosoyama A."/>
            <person name="Uohara A."/>
            <person name="Ohji S."/>
            <person name="Ichikawa N."/>
        </authorList>
    </citation>
    <scope>NUCLEOTIDE SEQUENCE [LARGE SCALE GENOMIC DNA]</scope>
    <source>
        <strain evidence="4 5">NBRC 107716</strain>
    </source>
</reference>
<dbReference type="InterPro" id="IPR025877">
    <property type="entry name" value="MobA-like_NTP_Trfase"/>
</dbReference>
<proteinExistence type="predicted"/>
<dbReference type="Gene3D" id="3.90.550.10">
    <property type="entry name" value="Spore Coat Polysaccharide Biosynthesis Protein SpsA, Chain A"/>
    <property type="match status" value="1"/>
</dbReference>
<dbReference type="EMBL" id="BJZV01000008">
    <property type="protein sequence ID" value="GEP09999.1"/>
    <property type="molecule type" value="Genomic_DNA"/>
</dbReference>
<dbReference type="AlphaFoldDB" id="A0A512JJ65"/>
<comment type="caution">
    <text evidence="4">The sequence shown here is derived from an EMBL/GenBank/DDBJ whole genome shotgun (WGS) entry which is preliminary data.</text>
</comment>
<evidence type="ECO:0000313" key="5">
    <source>
        <dbReference type="Proteomes" id="UP000321750"/>
    </source>
</evidence>
<organism evidence="4 5">
    <name type="scientific">Methylobacterium gnaphalii</name>
    <dbReference type="NCBI Taxonomy" id="1010610"/>
    <lineage>
        <taxon>Bacteria</taxon>
        <taxon>Pseudomonadati</taxon>
        <taxon>Pseudomonadota</taxon>
        <taxon>Alphaproteobacteria</taxon>
        <taxon>Hyphomicrobiales</taxon>
        <taxon>Methylobacteriaceae</taxon>
        <taxon>Methylobacterium</taxon>
    </lineage>
</organism>
<keyword evidence="5" id="KW-1185">Reference proteome</keyword>
<name>A0A512JJ65_9HYPH</name>
<dbReference type="InterPro" id="IPR029044">
    <property type="entry name" value="Nucleotide-diphossugar_trans"/>
</dbReference>
<dbReference type="GO" id="GO:0016779">
    <property type="term" value="F:nucleotidyltransferase activity"/>
    <property type="evidence" value="ECO:0007669"/>
    <property type="project" value="UniProtKB-ARBA"/>
</dbReference>
<evidence type="ECO:0000259" key="3">
    <source>
        <dbReference type="Pfam" id="PF12804"/>
    </source>
</evidence>
<dbReference type="CDD" id="cd04182">
    <property type="entry name" value="GT_2_like_f"/>
    <property type="match status" value="1"/>
</dbReference>
<gene>
    <name evidence="4" type="ORF">MGN01_18440</name>
</gene>
<evidence type="ECO:0000256" key="1">
    <source>
        <dbReference type="ARBA" id="ARBA00022842"/>
    </source>
</evidence>
<protein>
    <recommendedName>
        <fullName evidence="3">MobA-like NTP transferase domain-containing protein</fullName>
    </recommendedName>
</protein>
<dbReference type="Proteomes" id="UP000321750">
    <property type="component" value="Unassembled WGS sequence"/>
</dbReference>
<keyword evidence="1" id="KW-0460">Magnesium</keyword>
<dbReference type="Pfam" id="PF12804">
    <property type="entry name" value="NTP_transf_3"/>
    <property type="match status" value="1"/>
</dbReference>
<feature type="domain" description="MobA-like NTP transferase" evidence="3">
    <location>
        <begin position="17"/>
        <end position="181"/>
    </location>
</feature>